<evidence type="ECO:0008006" key="4">
    <source>
        <dbReference type="Google" id="ProtNLM"/>
    </source>
</evidence>
<evidence type="ECO:0000313" key="2">
    <source>
        <dbReference type="EMBL" id="KAL3878658.1"/>
    </source>
</evidence>
<proteinExistence type="predicted"/>
<evidence type="ECO:0000313" key="3">
    <source>
        <dbReference type="Proteomes" id="UP001634394"/>
    </source>
</evidence>
<dbReference type="AlphaFoldDB" id="A0ABD3WZI1"/>
<dbReference type="EMBL" id="JBJQND010000004">
    <property type="protein sequence ID" value="KAL3878658.1"/>
    <property type="molecule type" value="Genomic_DNA"/>
</dbReference>
<feature type="region of interest" description="Disordered" evidence="1">
    <location>
        <begin position="60"/>
        <end position="82"/>
    </location>
</feature>
<evidence type="ECO:0000256" key="1">
    <source>
        <dbReference type="SAM" id="MobiDB-lite"/>
    </source>
</evidence>
<name>A0ABD3WZI1_SINWO</name>
<dbReference type="Proteomes" id="UP001634394">
    <property type="component" value="Unassembled WGS sequence"/>
</dbReference>
<sequence>MSIQDPPVVFSRDPERGDRFDTNLYQHYVHSGHTIDYVIWPALLLHTDGPLLTKGVAEPCTIPESKSGAPATEKNDASFEKRSKIEYDEKVRESSAGYDRRDTTQYGNNALFSLTSVFSPKVTQKYTVLESQ</sequence>
<feature type="compositionally biased region" description="Basic and acidic residues" evidence="1">
    <location>
        <begin position="73"/>
        <end position="82"/>
    </location>
</feature>
<keyword evidence="3" id="KW-1185">Reference proteome</keyword>
<reference evidence="2 3" key="1">
    <citation type="submission" date="2024-11" db="EMBL/GenBank/DDBJ databases">
        <title>Chromosome-level genome assembly of the freshwater bivalve Anodonta woodiana.</title>
        <authorList>
            <person name="Chen X."/>
        </authorList>
    </citation>
    <scope>NUCLEOTIDE SEQUENCE [LARGE SCALE GENOMIC DNA]</scope>
    <source>
        <strain evidence="2">MN2024</strain>
        <tissue evidence="2">Gills</tissue>
    </source>
</reference>
<comment type="caution">
    <text evidence="2">The sequence shown here is derived from an EMBL/GenBank/DDBJ whole genome shotgun (WGS) entry which is preliminary data.</text>
</comment>
<gene>
    <name evidence="2" type="ORF">ACJMK2_030989</name>
</gene>
<organism evidence="2 3">
    <name type="scientific">Sinanodonta woodiana</name>
    <name type="common">Chinese pond mussel</name>
    <name type="synonym">Anodonta woodiana</name>
    <dbReference type="NCBI Taxonomy" id="1069815"/>
    <lineage>
        <taxon>Eukaryota</taxon>
        <taxon>Metazoa</taxon>
        <taxon>Spiralia</taxon>
        <taxon>Lophotrochozoa</taxon>
        <taxon>Mollusca</taxon>
        <taxon>Bivalvia</taxon>
        <taxon>Autobranchia</taxon>
        <taxon>Heteroconchia</taxon>
        <taxon>Palaeoheterodonta</taxon>
        <taxon>Unionida</taxon>
        <taxon>Unionoidea</taxon>
        <taxon>Unionidae</taxon>
        <taxon>Unioninae</taxon>
        <taxon>Sinanodonta</taxon>
    </lineage>
</organism>
<protein>
    <recommendedName>
        <fullName evidence="4">Mitochondria-eating protein C-terminal domain-containing protein</fullName>
    </recommendedName>
</protein>
<accession>A0ABD3WZI1</accession>